<reference evidence="7 8" key="1">
    <citation type="submission" date="2016-11" db="EMBL/GenBank/DDBJ databases">
        <authorList>
            <person name="Jaros S."/>
            <person name="Januszkiewicz K."/>
            <person name="Wedrychowicz H."/>
        </authorList>
    </citation>
    <scope>NUCLEOTIDE SEQUENCE [LARGE SCALE GENOMIC DNA]</scope>
    <source>
        <strain evidence="7 8">DSM 26883</strain>
    </source>
</reference>
<dbReference type="InterPro" id="IPR050833">
    <property type="entry name" value="Poly_Biosynth_Transport"/>
</dbReference>
<feature type="transmembrane region" description="Helical" evidence="6">
    <location>
        <begin position="82"/>
        <end position="105"/>
    </location>
</feature>
<evidence type="ECO:0000256" key="3">
    <source>
        <dbReference type="ARBA" id="ARBA00022692"/>
    </source>
</evidence>
<accession>A0A1M5BL55</accession>
<feature type="transmembrane region" description="Helical" evidence="6">
    <location>
        <begin position="440"/>
        <end position="462"/>
    </location>
</feature>
<organism evidence="7 8">
    <name type="scientific">Bacteroides faecichinchillae</name>
    <dbReference type="NCBI Taxonomy" id="871325"/>
    <lineage>
        <taxon>Bacteria</taxon>
        <taxon>Pseudomonadati</taxon>
        <taxon>Bacteroidota</taxon>
        <taxon>Bacteroidia</taxon>
        <taxon>Bacteroidales</taxon>
        <taxon>Bacteroidaceae</taxon>
        <taxon>Bacteroides</taxon>
    </lineage>
</organism>
<dbReference type="InterPro" id="IPR002797">
    <property type="entry name" value="Polysacc_synth"/>
</dbReference>
<evidence type="ECO:0000313" key="8">
    <source>
        <dbReference type="Proteomes" id="UP000184436"/>
    </source>
</evidence>
<feature type="transmembrane region" description="Helical" evidence="6">
    <location>
        <begin position="361"/>
        <end position="379"/>
    </location>
</feature>
<dbReference type="AlphaFoldDB" id="A0A1M5BL55"/>
<keyword evidence="2" id="KW-1003">Cell membrane</keyword>
<evidence type="ECO:0000256" key="5">
    <source>
        <dbReference type="ARBA" id="ARBA00023136"/>
    </source>
</evidence>
<feature type="transmembrane region" description="Helical" evidence="6">
    <location>
        <begin position="327"/>
        <end position="349"/>
    </location>
</feature>
<evidence type="ECO:0000256" key="1">
    <source>
        <dbReference type="ARBA" id="ARBA00004651"/>
    </source>
</evidence>
<dbReference type="RefSeq" id="WP_073349927.1">
    <property type="nucleotide sequence ID" value="NZ_FQVD01000019.1"/>
</dbReference>
<comment type="subcellular location">
    <subcellularLocation>
        <location evidence="1">Cell membrane</location>
        <topology evidence="1">Multi-pass membrane protein</topology>
    </subcellularLocation>
</comment>
<evidence type="ECO:0000256" key="6">
    <source>
        <dbReference type="SAM" id="Phobius"/>
    </source>
</evidence>
<dbReference type="PANTHER" id="PTHR30250:SF11">
    <property type="entry name" value="O-ANTIGEN TRANSPORTER-RELATED"/>
    <property type="match status" value="1"/>
</dbReference>
<evidence type="ECO:0000256" key="4">
    <source>
        <dbReference type="ARBA" id="ARBA00022989"/>
    </source>
</evidence>
<gene>
    <name evidence="7" type="ORF">SAMN05444349_11954</name>
</gene>
<keyword evidence="3 6" id="KW-0812">Transmembrane</keyword>
<keyword evidence="4 6" id="KW-1133">Transmembrane helix</keyword>
<feature type="transmembrane region" description="Helical" evidence="6">
    <location>
        <begin position="117"/>
        <end position="139"/>
    </location>
</feature>
<feature type="transmembrane region" description="Helical" evidence="6">
    <location>
        <begin position="41"/>
        <end position="62"/>
    </location>
</feature>
<evidence type="ECO:0000313" key="7">
    <source>
        <dbReference type="EMBL" id="SHF43208.1"/>
    </source>
</evidence>
<keyword evidence="8" id="KW-1185">Reference proteome</keyword>
<evidence type="ECO:0000256" key="2">
    <source>
        <dbReference type="ARBA" id="ARBA00022475"/>
    </source>
</evidence>
<protein>
    <submittedName>
        <fullName evidence="7">Membrane protein involved in the export of O-antigen and teichoic acid</fullName>
    </submittedName>
</protein>
<dbReference type="Pfam" id="PF01943">
    <property type="entry name" value="Polysacc_synt"/>
    <property type="match status" value="1"/>
</dbReference>
<dbReference type="EMBL" id="FQVD01000019">
    <property type="protein sequence ID" value="SHF43208.1"/>
    <property type="molecule type" value="Genomic_DNA"/>
</dbReference>
<dbReference type="STRING" id="871325.SAMN05444349_11954"/>
<feature type="transmembrane region" description="Helical" evidence="6">
    <location>
        <begin position="12"/>
        <end position="35"/>
    </location>
</feature>
<feature type="transmembrane region" description="Helical" evidence="6">
    <location>
        <begin position="151"/>
        <end position="171"/>
    </location>
</feature>
<dbReference type="PANTHER" id="PTHR30250">
    <property type="entry name" value="PST FAMILY PREDICTED COLANIC ACID TRANSPORTER"/>
    <property type="match status" value="1"/>
</dbReference>
<feature type="transmembrane region" description="Helical" evidence="6">
    <location>
        <begin position="414"/>
        <end position="434"/>
    </location>
</feature>
<feature type="transmembrane region" description="Helical" evidence="6">
    <location>
        <begin position="216"/>
        <end position="233"/>
    </location>
</feature>
<name>A0A1M5BL55_9BACE</name>
<feature type="transmembrane region" description="Helical" evidence="6">
    <location>
        <begin position="296"/>
        <end position="315"/>
    </location>
</feature>
<dbReference type="Proteomes" id="UP000184436">
    <property type="component" value="Unassembled WGS sequence"/>
</dbReference>
<dbReference type="OrthoDB" id="9814608at2"/>
<sequence length="481" mass="54454">MAGLKSLVKDTALYGISSIIGRFLNYLLVPIYAAAMSTASGGYGIITEVYAWTALLMVILTYGMETTFFRFVNKGTEEPEKVYSTVLIMVGGTSLLFAICCMLFLHPIVVALGYVDHPWYVGTMLLVVAMDAFQCIPFAYLRYKKRPIKFVALKMFFIVLNIVLNLIYYLIIGGSNVFYAFLFNLICTSIVMILLIPDLKFRGGFDKILAKRMLNYSYPILILGVAGILNQVADKIMFRHIYPDPVGAKTQLSIYSACSKIAMIMAMLTQAFRYAYEPFVFGESRDKDNKVIYAKAMKYFIIFTLLAFLAVMFYLDLLKYILKPDYWGGLKVVPIVMVAEICMGIFFNLSFWYKLIDETKWGAYFSFTGCAVLVLINIIFIPKYGFMACAWGGFAGYTVAMLLSYFVGQKKYPIAYDLRGIALYVGLALVLYVAGEWVPISNIVLLLAFRTLLLLLFVAYIIKMDLPLNQIPVINRFIKKK</sequence>
<keyword evidence="5 6" id="KW-0472">Membrane</keyword>
<feature type="transmembrane region" description="Helical" evidence="6">
    <location>
        <begin position="253"/>
        <end position="276"/>
    </location>
</feature>
<feature type="transmembrane region" description="Helical" evidence="6">
    <location>
        <begin position="177"/>
        <end position="196"/>
    </location>
</feature>
<feature type="transmembrane region" description="Helical" evidence="6">
    <location>
        <begin position="385"/>
        <end position="407"/>
    </location>
</feature>
<dbReference type="GO" id="GO:0005886">
    <property type="term" value="C:plasma membrane"/>
    <property type="evidence" value="ECO:0007669"/>
    <property type="project" value="UniProtKB-SubCell"/>
</dbReference>
<proteinExistence type="predicted"/>